<dbReference type="AlphaFoldDB" id="A0A6A4QY41"/>
<protein>
    <submittedName>
        <fullName evidence="1">Uncharacterized protein</fullName>
    </submittedName>
</protein>
<gene>
    <name evidence="1" type="ORF">Lalb_Chr02g0145661</name>
</gene>
<accession>A0A6A4QY41</accession>
<evidence type="ECO:0000313" key="2">
    <source>
        <dbReference type="Proteomes" id="UP000447434"/>
    </source>
</evidence>
<sequence>MGHEVYIFYNFDVILGFFFPPQSSIPLNPNFNWFIQFSLFCSKSITISPPQTFGRMKILMIRTASFGLSATNITLSSSSSSLFTSSTTSLFLKHNNVSFSSTTPFCRVSVSYYAIPLIHENITP</sequence>
<name>A0A6A4QY41_LUPAL</name>
<dbReference type="Proteomes" id="UP000447434">
    <property type="component" value="Chromosome 2"/>
</dbReference>
<keyword evidence="2" id="KW-1185">Reference proteome</keyword>
<reference evidence="2" key="1">
    <citation type="journal article" date="2020" name="Nat. Commun.">
        <title>Genome sequence of the cluster root forming white lupin.</title>
        <authorList>
            <person name="Hufnagel B."/>
            <person name="Marques A."/>
            <person name="Soriano A."/>
            <person name="Marques L."/>
            <person name="Divol F."/>
            <person name="Doumas P."/>
            <person name="Sallet E."/>
            <person name="Mancinotti D."/>
            <person name="Carrere S."/>
            <person name="Marande W."/>
            <person name="Arribat S."/>
            <person name="Keller J."/>
            <person name="Huneau C."/>
            <person name="Blein T."/>
            <person name="Aime D."/>
            <person name="Laguerre M."/>
            <person name="Taylor J."/>
            <person name="Schubert V."/>
            <person name="Nelson M."/>
            <person name="Geu-Flores F."/>
            <person name="Crespi M."/>
            <person name="Gallardo-Guerrero K."/>
            <person name="Delaux P.-M."/>
            <person name="Salse J."/>
            <person name="Berges H."/>
            <person name="Guyot R."/>
            <person name="Gouzy J."/>
            <person name="Peret B."/>
        </authorList>
    </citation>
    <scope>NUCLEOTIDE SEQUENCE [LARGE SCALE GENOMIC DNA]</scope>
    <source>
        <strain evidence="2">cv. Amiga</strain>
    </source>
</reference>
<proteinExistence type="predicted"/>
<comment type="caution">
    <text evidence="1">The sequence shown here is derived from an EMBL/GenBank/DDBJ whole genome shotgun (WGS) entry which is preliminary data.</text>
</comment>
<dbReference type="EMBL" id="WOCE01000002">
    <property type="protein sequence ID" value="KAE9618720.1"/>
    <property type="molecule type" value="Genomic_DNA"/>
</dbReference>
<organism evidence="1 2">
    <name type="scientific">Lupinus albus</name>
    <name type="common">White lupine</name>
    <name type="synonym">Lupinus termis</name>
    <dbReference type="NCBI Taxonomy" id="3870"/>
    <lineage>
        <taxon>Eukaryota</taxon>
        <taxon>Viridiplantae</taxon>
        <taxon>Streptophyta</taxon>
        <taxon>Embryophyta</taxon>
        <taxon>Tracheophyta</taxon>
        <taxon>Spermatophyta</taxon>
        <taxon>Magnoliopsida</taxon>
        <taxon>eudicotyledons</taxon>
        <taxon>Gunneridae</taxon>
        <taxon>Pentapetalae</taxon>
        <taxon>rosids</taxon>
        <taxon>fabids</taxon>
        <taxon>Fabales</taxon>
        <taxon>Fabaceae</taxon>
        <taxon>Papilionoideae</taxon>
        <taxon>50 kb inversion clade</taxon>
        <taxon>genistoids sensu lato</taxon>
        <taxon>core genistoids</taxon>
        <taxon>Genisteae</taxon>
        <taxon>Lupinus</taxon>
    </lineage>
</organism>
<evidence type="ECO:0000313" key="1">
    <source>
        <dbReference type="EMBL" id="KAE9618720.1"/>
    </source>
</evidence>